<proteinExistence type="inferred from homology"/>
<dbReference type="OrthoDB" id="8928056at2"/>
<dbReference type="InterPro" id="IPR000847">
    <property type="entry name" value="LysR_HTH_N"/>
</dbReference>
<feature type="domain" description="HTH lysR-type" evidence="5">
    <location>
        <begin position="16"/>
        <end position="65"/>
    </location>
</feature>
<evidence type="ECO:0000259" key="5">
    <source>
        <dbReference type="PROSITE" id="PS50931"/>
    </source>
</evidence>
<dbReference type="PROSITE" id="PS50931">
    <property type="entry name" value="HTH_LYSR"/>
    <property type="match status" value="1"/>
</dbReference>
<keyword evidence="2" id="KW-0805">Transcription regulation</keyword>
<dbReference type="CDD" id="cd08422">
    <property type="entry name" value="PBP2_CrgA_like"/>
    <property type="match status" value="1"/>
</dbReference>
<evidence type="ECO:0000313" key="6">
    <source>
        <dbReference type="EMBL" id="RAR76477.1"/>
    </source>
</evidence>
<dbReference type="Gene3D" id="3.40.190.290">
    <property type="match status" value="1"/>
</dbReference>
<dbReference type="Pfam" id="PF03466">
    <property type="entry name" value="LysR_substrate"/>
    <property type="match status" value="1"/>
</dbReference>
<keyword evidence="7" id="KW-1185">Reference proteome</keyword>
<dbReference type="InterPro" id="IPR058163">
    <property type="entry name" value="LysR-type_TF_proteobact-type"/>
</dbReference>
<dbReference type="SUPFAM" id="SSF53850">
    <property type="entry name" value="Periplasmic binding protein-like II"/>
    <property type="match status" value="1"/>
</dbReference>
<comment type="caution">
    <text evidence="6">The sequence shown here is derived from an EMBL/GenBank/DDBJ whole genome shotgun (WGS) entry which is preliminary data.</text>
</comment>
<organism evidence="6 7">
    <name type="scientific">Paracidovorax anthurii</name>
    <dbReference type="NCBI Taxonomy" id="78229"/>
    <lineage>
        <taxon>Bacteria</taxon>
        <taxon>Pseudomonadati</taxon>
        <taxon>Pseudomonadota</taxon>
        <taxon>Betaproteobacteria</taxon>
        <taxon>Burkholderiales</taxon>
        <taxon>Comamonadaceae</taxon>
        <taxon>Paracidovorax</taxon>
    </lineage>
</organism>
<dbReference type="AlphaFoldDB" id="A0A328Z0Z0"/>
<dbReference type="GO" id="GO:0003700">
    <property type="term" value="F:DNA-binding transcription factor activity"/>
    <property type="evidence" value="ECO:0007669"/>
    <property type="project" value="InterPro"/>
</dbReference>
<dbReference type="Pfam" id="PF00126">
    <property type="entry name" value="HTH_1"/>
    <property type="match status" value="1"/>
</dbReference>
<dbReference type="InterPro" id="IPR005119">
    <property type="entry name" value="LysR_subst-bd"/>
</dbReference>
<dbReference type="PANTHER" id="PTHR30537:SF5">
    <property type="entry name" value="HTH-TYPE TRANSCRIPTIONAL ACTIVATOR TTDR-RELATED"/>
    <property type="match status" value="1"/>
</dbReference>
<dbReference type="GO" id="GO:0043565">
    <property type="term" value="F:sequence-specific DNA binding"/>
    <property type="evidence" value="ECO:0007669"/>
    <property type="project" value="TreeGrafter"/>
</dbReference>
<gene>
    <name evidence="6" type="ORF">AX018_104720</name>
</gene>
<protein>
    <submittedName>
        <fullName evidence="6">LysR family transcriptional regulator</fullName>
    </submittedName>
</protein>
<dbReference type="InterPro" id="IPR036390">
    <property type="entry name" value="WH_DNA-bd_sf"/>
</dbReference>
<dbReference type="Gene3D" id="1.10.10.10">
    <property type="entry name" value="Winged helix-like DNA-binding domain superfamily/Winged helix DNA-binding domain"/>
    <property type="match status" value="1"/>
</dbReference>
<keyword evidence="4" id="KW-0804">Transcription</keyword>
<dbReference type="RefSeq" id="WP_111880531.1">
    <property type="nucleotide sequence ID" value="NZ_CBCSGC010000033.1"/>
</dbReference>
<evidence type="ECO:0000313" key="7">
    <source>
        <dbReference type="Proteomes" id="UP000248856"/>
    </source>
</evidence>
<evidence type="ECO:0000256" key="4">
    <source>
        <dbReference type="ARBA" id="ARBA00023163"/>
    </source>
</evidence>
<dbReference type="SUPFAM" id="SSF46785">
    <property type="entry name" value="Winged helix' DNA-binding domain"/>
    <property type="match status" value="1"/>
</dbReference>
<keyword evidence="3" id="KW-0238">DNA-binding</keyword>
<dbReference type="PANTHER" id="PTHR30537">
    <property type="entry name" value="HTH-TYPE TRANSCRIPTIONAL REGULATOR"/>
    <property type="match status" value="1"/>
</dbReference>
<comment type="similarity">
    <text evidence="1">Belongs to the LysR transcriptional regulatory family.</text>
</comment>
<dbReference type="Proteomes" id="UP000248856">
    <property type="component" value="Unassembled WGS sequence"/>
</dbReference>
<evidence type="ECO:0000256" key="2">
    <source>
        <dbReference type="ARBA" id="ARBA00023015"/>
    </source>
</evidence>
<evidence type="ECO:0000256" key="3">
    <source>
        <dbReference type="ARBA" id="ARBA00023125"/>
    </source>
</evidence>
<name>A0A328Z0Z0_9BURK</name>
<evidence type="ECO:0000256" key="1">
    <source>
        <dbReference type="ARBA" id="ARBA00009437"/>
    </source>
</evidence>
<dbReference type="GO" id="GO:0006351">
    <property type="term" value="P:DNA-templated transcription"/>
    <property type="evidence" value="ECO:0007669"/>
    <property type="project" value="TreeGrafter"/>
</dbReference>
<dbReference type="InterPro" id="IPR036388">
    <property type="entry name" value="WH-like_DNA-bd_sf"/>
</dbReference>
<accession>A0A328Z0Z0</accession>
<reference evidence="6 7" key="1">
    <citation type="submission" date="2018-06" db="EMBL/GenBank/DDBJ databases">
        <title>Genomic Encyclopedia of Archaeal and Bacterial Type Strains, Phase II (KMG-II): from individual species to whole genera.</title>
        <authorList>
            <person name="Goeker M."/>
        </authorList>
    </citation>
    <scope>NUCLEOTIDE SEQUENCE [LARGE SCALE GENOMIC DNA]</scope>
    <source>
        <strain evidence="6 7">CFPB 3232</strain>
    </source>
</reference>
<sequence length="315" mass="34168">MPGKKIDALWSHVHWLNVLADQGSFTAAARHLRVSKATMSHHIGELEAAAGVPLVRRTTRSVQLTEAGRQLVDATGSAFMAIARGFESVQDLADAPRGLVRVTAPVAFARQQLVPRLPQFLTAHPQIRVELDMSDALASLAREGFDLAIRHSASAPETHVAWKICDTSTVLVASRGYLQRRGTPSAPRDLLQHECLYYPRSQESVAWLLEPTQRDEEGQRVSIPVRGAFAANNSEALRDAAVAGLGIALLPDFSANSALESGRLVRVLPGWRPVGPFASQILAIRPYTPHVPRSVQALVAFLRASFSTGFDAKAL</sequence>
<dbReference type="EMBL" id="QLTA01000047">
    <property type="protein sequence ID" value="RAR76477.1"/>
    <property type="molecule type" value="Genomic_DNA"/>
</dbReference>